<protein>
    <submittedName>
        <fullName evidence="5">Metalloendopeptidase</fullName>
    </submittedName>
</protein>
<feature type="domain" description="M23ase beta-sheet core" evidence="4">
    <location>
        <begin position="294"/>
        <end position="380"/>
    </location>
</feature>
<feature type="chain" id="PRO_5026335854" evidence="3">
    <location>
        <begin position="19"/>
        <end position="388"/>
    </location>
</feature>
<keyword evidence="1 3" id="KW-0732">Signal</keyword>
<accession>A0A6I6LB32</accession>
<evidence type="ECO:0000256" key="3">
    <source>
        <dbReference type="SAM" id="SignalP"/>
    </source>
</evidence>
<keyword evidence="2" id="KW-0175">Coiled coil</keyword>
<evidence type="ECO:0000256" key="1">
    <source>
        <dbReference type="ARBA" id="ARBA00022729"/>
    </source>
</evidence>
<dbReference type="Gene3D" id="2.70.70.10">
    <property type="entry name" value="Glucose Permease (Domain IIA)"/>
    <property type="match status" value="1"/>
</dbReference>
<dbReference type="CDD" id="cd12797">
    <property type="entry name" value="M23_peptidase"/>
    <property type="match status" value="1"/>
</dbReference>
<evidence type="ECO:0000313" key="6">
    <source>
        <dbReference type="Proteomes" id="UP000428803"/>
    </source>
</evidence>
<evidence type="ECO:0000256" key="2">
    <source>
        <dbReference type="SAM" id="Coils"/>
    </source>
</evidence>
<dbReference type="InterPro" id="IPR016047">
    <property type="entry name" value="M23ase_b-sheet_dom"/>
</dbReference>
<feature type="coiled-coil region" evidence="2">
    <location>
        <begin position="29"/>
        <end position="98"/>
    </location>
</feature>
<dbReference type="KEGG" id="slaa:EUU25_13975"/>
<gene>
    <name evidence="5" type="ORF">EUU25_13975</name>
</gene>
<feature type="signal peptide" evidence="3">
    <location>
        <begin position="1"/>
        <end position="18"/>
    </location>
</feature>
<dbReference type="AlphaFoldDB" id="A0A6I6LB32"/>
<dbReference type="InterPro" id="IPR011055">
    <property type="entry name" value="Dup_hybrid_motif"/>
</dbReference>
<proteinExistence type="predicted"/>
<dbReference type="SUPFAM" id="SSF51261">
    <property type="entry name" value="Duplicated hybrid motif"/>
    <property type="match status" value="1"/>
</dbReference>
<keyword evidence="6" id="KW-1185">Reference proteome</keyword>
<dbReference type="InterPro" id="IPR050570">
    <property type="entry name" value="Cell_wall_metabolism_enzyme"/>
</dbReference>
<organism evidence="5 6">
    <name type="scientific">Sphingorhabdus lacus</name>
    <dbReference type="NCBI Taxonomy" id="392610"/>
    <lineage>
        <taxon>Bacteria</taxon>
        <taxon>Pseudomonadati</taxon>
        <taxon>Pseudomonadota</taxon>
        <taxon>Alphaproteobacteria</taxon>
        <taxon>Sphingomonadales</taxon>
        <taxon>Sphingomonadaceae</taxon>
        <taxon>Sphingorhabdus</taxon>
    </lineage>
</organism>
<dbReference type="EMBL" id="CP035733">
    <property type="protein sequence ID" value="QGY81621.1"/>
    <property type="molecule type" value="Genomic_DNA"/>
</dbReference>
<name>A0A6I6LB32_9SPHN</name>
<dbReference type="Pfam" id="PF01551">
    <property type="entry name" value="Peptidase_M23"/>
    <property type="match status" value="1"/>
</dbReference>
<evidence type="ECO:0000313" key="5">
    <source>
        <dbReference type="EMBL" id="QGY81621.1"/>
    </source>
</evidence>
<dbReference type="GO" id="GO:0004222">
    <property type="term" value="F:metalloendopeptidase activity"/>
    <property type="evidence" value="ECO:0007669"/>
    <property type="project" value="TreeGrafter"/>
</dbReference>
<dbReference type="Proteomes" id="UP000428803">
    <property type="component" value="Chromosome"/>
</dbReference>
<dbReference type="OrthoDB" id="9809144at2"/>
<sequence length="388" mass="42035">MRFALTLTLLALAPVGFAATLMAQNAPTLGAQEQALRDAKLKAVRAERRSEMLRQEASNAASAADRIVAQRAVLSAEIAAAEAQIEAANARVAIISRRQRAQQKLLGKQSEPILRLNAALQQMTGRPTALMMAQPGHREDYIHVRAVMATVQPQIVQRTNALRQQIASQNELRSQELLALQTLSDARSRLTNRRTALARLEGNARGKADDFAANAAIEFERAIAQGERARDIVGRIDTERLGSVTAAELAALSGPALRLADDRQVEARARVYILPVRGKVVSGFNELNTTGYRERGMRLSVAPEAQIVAPAAGKVSFAGRYRSYGQIVILEHGNGWNSLITHLGTIKVAKGETVKQGSLLGLADRQTGEIGVELRKNGRVMDIAALLR</sequence>
<evidence type="ECO:0000259" key="4">
    <source>
        <dbReference type="Pfam" id="PF01551"/>
    </source>
</evidence>
<dbReference type="PANTHER" id="PTHR21666:SF289">
    <property type="entry name" value="L-ALA--D-GLU ENDOPEPTIDASE"/>
    <property type="match status" value="1"/>
</dbReference>
<reference evidence="6" key="1">
    <citation type="submission" date="2019-01" db="EMBL/GenBank/DDBJ databases">
        <title>Sphingorhabdus lacus sp.nov., isolated from an oligotrophic freshwater lake.</title>
        <authorList>
            <person name="Park M."/>
        </authorList>
    </citation>
    <scope>NUCLEOTIDE SEQUENCE [LARGE SCALE GENOMIC DNA]</scope>
    <source>
        <strain evidence="6">IMCC1753</strain>
    </source>
</reference>
<dbReference type="PANTHER" id="PTHR21666">
    <property type="entry name" value="PEPTIDASE-RELATED"/>
    <property type="match status" value="1"/>
</dbReference>
<dbReference type="RefSeq" id="WP_158901978.1">
    <property type="nucleotide sequence ID" value="NZ_CP035733.1"/>
</dbReference>